<dbReference type="PANTHER" id="PTHR24322">
    <property type="entry name" value="PKSB"/>
    <property type="match status" value="1"/>
</dbReference>
<gene>
    <name evidence="3" type="ORF">EWH70_01610</name>
</gene>
<dbReference type="EMBL" id="SFCC01000001">
    <property type="protein sequence ID" value="RZQ65807.1"/>
    <property type="molecule type" value="Genomic_DNA"/>
</dbReference>
<dbReference type="Gene3D" id="3.40.50.720">
    <property type="entry name" value="NAD(P)-binding Rossmann-like Domain"/>
    <property type="match status" value="1"/>
</dbReference>
<name>A0A4Q7JEB4_9PSEU</name>
<dbReference type="AlphaFoldDB" id="A0A4Q7JEB4"/>
<dbReference type="Pfam" id="PF00106">
    <property type="entry name" value="adh_short"/>
    <property type="match status" value="1"/>
</dbReference>
<sequence>MKMQDKAVLVTGAGRGIGAAMALRFAAEQPRGIVVADIDEVGVRRTAADVRELGVEVVEMCTDVAEPDQVRELVTAAENAFGPLDLVCSNAGVATGQGIHAPAQVWSRTWAINVLAHVYLAQAVLPRMVRRHEGYLLITASAAGLLGLPGDAPYSVTKHAAVGVAEWLAGAYQAAGVRVSALCPLGVRTDLLMAGVRTGHVAARVVTSTAPLLEPGDVAEAAVAGLEEERFLILPHPEVAEMSMRRAADPDAWITEQQRRVNR</sequence>
<comment type="caution">
    <text evidence="3">The sequence shown here is derived from an EMBL/GenBank/DDBJ whole genome shotgun (WGS) entry which is preliminary data.</text>
</comment>
<keyword evidence="2" id="KW-0560">Oxidoreductase</keyword>
<dbReference type="PROSITE" id="PS00061">
    <property type="entry name" value="ADH_SHORT"/>
    <property type="match status" value="1"/>
</dbReference>
<dbReference type="SUPFAM" id="SSF51735">
    <property type="entry name" value="NAD(P)-binding Rossmann-fold domains"/>
    <property type="match status" value="1"/>
</dbReference>
<dbReference type="PANTHER" id="PTHR24322:SF736">
    <property type="entry name" value="RETINOL DEHYDROGENASE 10"/>
    <property type="match status" value="1"/>
</dbReference>
<dbReference type="Proteomes" id="UP000292003">
    <property type="component" value="Unassembled WGS sequence"/>
</dbReference>
<keyword evidence="4" id="KW-1185">Reference proteome</keyword>
<evidence type="ECO:0000313" key="4">
    <source>
        <dbReference type="Proteomes" id="UP000292003"/>
    </source>
</evidence>
<dbReference type="InterPro" id="IPR002347">
    <property type="entry name" value="SDR_fam"/>
</dbReference>
<dbReference type="OrthoDB" id="7064009at2"/>
<comment type="similarity">
    <text evidence="1">Belongs to the short-chain dehydrogenases/reductases (SDR) family.</text>
</comment>
<reference evidence="3 4" key="1">
    <citation type="submission" date="2019-02" db="EMBL/GenBank/DDBJ databases">
        <title>Draft genome sequence of Amycolatopsis sp. 8-3EHSu isolated from roots of Suaeda maritima.</title>
        <authorList>
            <person name="Duangmal K."/>
            <person name="Chantavorakit T."/>
        </authorList>
    </citation>
    <scope>NUCLEOTIDE SEQUENCE [LARGE SCALE GENOMIC DNA]</scope>
    <source>
        <strain evidence="3 4">8-3EHSu</strain>
    </source>
</reference>
<dbReference type="InterPro" id="IPR020904">
    <property type="entry name" value="Sc_DH/Rdtase_CS"/>
</dbReference>
<protein>
    <submittedName>
        <fullName evidence="3">SDR family NAD(P)-dependent oxidoreductase</fullName>
    </submittedName>
</protein>
<evidence type="ECO:0000313" key="3">
    <source>
        <dbReference type="EMBL" id="RZQ65807.1"/>
    </source>
</evidence>
<dbReference type="GO" id="GO:0016616">
    <property type="term" value="F:oxidoreductase activity, acting on the CH-OH group of donors, NAD or NADP as acceptor"/>
    <property type="evidence" value="ECO:0007669"/>
    <property type="project" value="TreeGrafter"/>
</dbReference>
<evidence type="ECO:0000256" key="2">
    <source>
        <dbReference type="ARBA" id="ARBA00023002"/>
    </source>
</evidence>
<evidence type="ECO:0000256" key="1">
    <source>
        <dbReference type="ARBA" id="ARBA00006484"/>
    </source>
</evidence>
<dbReference type="PRINTS" id="PR00081">
    <property type="entry name" value="GDHRDH"/>
</dbReference>
<accession>A0A4Q7JEB4</accession>
<proteinExistence type="inferred from homology"/>
<dbReference type="InterPro" id="IPR036291">
    <property type="entry name" value="NAD(P)-bd_dom_sf"/>
</dbReference>
<organism evidence="3 4">
    <name type="scientific">Amycolatopsis suaedae</name>
    <dbReference type="NCBI Taxonomy" id="2510978"/>
    <lineage>
        <taxon>Bacteria</taxon>
        <taxon>Bacillati</taxon>
        <taxon>Actinomycetota</taxon>
        <taxon>Actinomycetes</taxon>
        <taxon>Pseudonocardiales</taxon>
        <taxon>Pseudonocardiaceae</taxon>
        <taxon>Amycolatopsis</taxon>
    </lineage>
</organism>